<gene>
    <name evidence="3" type="ORF">GSLYS_00003466001</name>
</gene>
<feature type="region of interest" description="Disordered" evidence="1">
    <location>
        <begin position="165"/>
        <end position="245"/>
    </location>
</feature>
<dbReference type="GO" id="GO:0002020">
    <property type="term" value="F:protease binding"/>
    <property type="evidence" value="ECO:0007669"/>
    <property type="project" value="InterPro"/>
</dbReference>
<dbReference type="GO" id="GO:0042981">
    <property type="term" value="P:regulation of apoptotic process"/>
    <property type="evidence" value="ECO:0007669"/>
    <property type="project" value="InterPro"/>
</dbReference>
<dbReference type="Pfam" id="PF00619">
    <property type="entry name" value="CARD"/>
    <property type="match status" value="1"/>
</dbReference>
<dbReference type="PROSITE" id="PS50209">
    <property type="entry name" value="CARD"/>
    <property type="match status" value="1"/>
</dbReference>
<organism evidence="3 4">
    <name type="scientific">Lymnaea stagnalis</name>
    <name type="common">Great pond snail</name>
    <name type="synonym">Helix stagnalis</name>
    <dbReference type="NCBI Taxonomy" id="6523"/>
    <lineage>
        <taxon>Eukaryota</taxon>
        <taxon>Metazoa</taxon>
        <taxon>Spiralia</taxon>
        <taxon>Lophotrochozoa</taxon>
        <taxon>Mollusca</taxon>
        <taxon>Gastropoda</taxon>
        <taxon>Heterobranchia</taxon>
        <taxon>Euthyneura</taxon>
        <taxon>Panpulmonata</taxon>
        <taxon>Hygrophila</taxon>
        <taxon>Lymnaeoidea</taxon>
        <taxon>Lymnaeidae</taxon>
        <taxon>Lymnaea</taxon>
    </lineage>
</organism>
<reference evidence="3 4" key="1">
    <citation type="submission" date="2024-04" db="EMBL/GenBank/DDBJ databases">
        <authorList>
            <consortium name="Genoscope - CEA"/>
            <person name="William W."/>
        </authorList>
    </citation>
    <scope>NUCLEOTIDE SEQUENCE [LARGE SCALE GENOMIC DNA]</scope>
</reference>
<proteinExistence type="predicted"/>
<dbReference type="PANTHER" id="PTHR15034">
    <property type="entry name" value="DEATH DOMAIN-CONTAINING PROTEIN CRADD"/>
    <property type="match status" value="1"/>
</dbReference>
<dbReference type="GO" id="GO:0070513">
    <property type="term" value="F:death domain binding"/>
    <property type="evidence" value="ECO:0007669"/>
    <property type="project" value="InterPro"/>
</dbReference>
<dbReference type="EMBL" id="CAXITT010000046">
    <property type="protein sequence ID" value="CAL1529311.1"/>
    <property type="molecule type" value="Genomic_DNA"/>
</dbReference>
<feature type="compositionally biased region" description="Pro residues" evidence="1">
    <location>
        <begin position="187"/>
        <end position="197"/>
    </location>
</feature>
<dbReference type="InterPro" id="IPR037939">
    <property type="entry name" value="CRADD"/>
</dbReference>
<dbReference type="PANTHER" id="PTHR15034:SF5">
    <property type="entry name" value="DEATH DOMAIN-CONTAINING PROTEIN CRADD"/>
    <property type="match status" value="1"/>
</dbReference>
<dbReference type="AlphaFoldDB" id="A0AAV2HBA8"/>
<dbReference type="Proteomes" id="UP001497497">
    <property type="component" value="Unassembled WGS sequence"/>
</dbReference>
<evidence type="ECO:0000313" key="3">
    <source>
        <dbReference type="EMBL" id="CAL1529311.1"/>
    </source>
</evidence>
<dbReference type="Gene3D" id="1.10.533.10">
    <property type="entry name" value="Death Domain, Fas"/>
    <property type="match status" value="1"/>
</dbReference>
<dbReference type="SMART" id="SM00114">
    <property type="entry name" value="CARD"/>
    <property type="match status" value="1"/>
</dbReference>
<keyword evidence="4" id="KW-1185">Reference proteome</keyword>
<dbReference type="SUPFAM" id="SSF47986">
    <property type="entry name" value="DEATH domain"/>
    <property type="match status" value="1"/>
</dbReference>
<evidence type="ECO:0000313" key="4">
    <source>
        <dbReference type="Proteomes" id="UP001497497"/>
    </source>
</evidence>
<evidence type="ECO:0000256" key="1">
    <source>
        <dbReference type="SAM" id="MobiDB-lite"/>
    </source>
</evidence>
<feature type="domain" description="CARD" evidence="2">
    <location>
        <begin position="9"/>
        <end position="98"/>
    </location>
</feature>
<comment type="caution">
    <text evidence="3">The sequence shown here is derived from an EMBL/GenBank/DDBJ whole genome shotgun (WGS) entry which is preliminary data.</text>
</comment>
<evidence type="ECO:0000259" key="2">
    <source>
        <dbReference type="PROSITE" id="PS50209"/>
    </source>
</evidence>
<protein>
    <recommendedName>
        <fullName evidence="2">CARD domain-containing protein</fullName>
    </recommendedName>
</protein>
<dbReference type="CDD" id="cd01671">
    <property type="entry name" value="CARD"/>
    <property type="match status" value="1"/>
</dbReference>
<sequence>MDSVEKKPMNGSLASRIRKNLSFIEEDVDTNDLITSLIADGIIDFNDKELISKAGTKKERAIYLVSLLMSRGDRAYDCFLEALRKAKYTHIVDKVSDVSIRNRETSDLGAGASHENLVSVPLEKKVANLEGQMLIHKEKIKSLSERLDKVETKEELKIIQQEVNNLSQGPNNQSPQQPAPDACSPQVPKPAPAPVPSNEPSIKPTEPNILGPNSVRQQKPSAGPSKQPTEPNILGFLRLRELNGP</sequence>
<accession>A0AAV2HBA8</accession>
<feature type="compositionally biased region" description="Low complexity" evidence="1">
    <location>
        <begin position="165"/>
        <end position="180"/>
    </location>
</feature>
<dbReference type="InterPro" id="IPR011029">
    <property type="entry name" value="DEATH-like_dom_sf"/>
</dbReference>
<feature type="compositionally biased region" description="Polar residues" evidence="1">
    <location>
        <begin position="214"/>
        <end position="230"/>
    </location>
</feature>
<name>A0AAV2HBA8_LYMST</name>
<dbReference type="InterPro" id="IPR001315">
    <property type="entry name" value="CARD"/>
</dbReference>